<proteinExistence type="predicted"/>
<sequence length="180" mass="20029">MSIFPDSEDEPEVQPVRKRSCNTPVEPNGLTFTVKISSEHILESSKPSRCIRAPVPMASVTVYTVRPVWNVRYDSSPTCKSGPQETRNCLAVRKSMVCVLRWTGDLFLGFCLLTAPLTTGLYSSAPHGSDEEYKAEMDRQKKEGEISSPVVSDLHTLPISRALVRMRPSAPEHVQQLEPT</sequence>
<name>A0A5C6P5B9_9TELE</name>
<comment type="caution">
    <text evidence="2">The sequence shown here is derived from an EMBL/GenBank/DDBJ whole genome shotgun (WGS) entry which is preliminary data.</text>
</comment>
<feature type="compositionally biased region" description="Basic and acidic residues" evidence="1">
    <location>
        <begin position="128"/>
        <end position="145"/>
    </location>
</feature>
<dbReference type="Proteomes" id="UP000324091">
    <property type="component" value="Chromosome 14"/>
</dbReference>
<gene>
    <name evidence="2" type="ORF">D4764_14G0009450</name>
</gene>
<feature type="region of interest" description="Disordered" evidence="1">
    <location>
        <begin position="1"/>
        <end position="20"/>
    </location>
</feature>
<feature type="compositionally biased region" description="Acidic residues" evidence="1">
    <location>
        <begin position="1"/>
        <end position="12"/>
    </location>
</feature>
<dbReference type="EMBL" id="RHFK02000006">
    <property type="protein sequence ID" value="TWW74942.1"/>
    <property type="molecule type" value="Genomic_DNA"/>
</dbReference>
<evidence type="ECO:0000256" key="1">
    <source>
        <dbReference type="SAM" id="MobiDB-lite"/>
    </source>
</evidence>
<protein>
    <submittedName>
        <fullName evidence="2">Uncharacterized protein</fullName>
    </submittedName>
</protein>
<keyword evidence="3" id="KW-1185">Reference proteome</keyword>
<reference evidence="2 3" key="1">
    <citation type="submission" date="2019-04" db="EMBL/GenBank/DDBJ databases">
        <title>Chromosome genome assembly for Takifugu flavidus.</title>
        <authorList>
            <person name="Xiao S."/>
        </authorList>
    </citation>
    <scope>NUCLEOTIDE SEQUENCE [LARGE SCALE GENOMIC DNA]</scope>
    <source>
        <strain evidence="2">HTHZ2018</strain>
        <tissue evidence="2">Muscle</tissue>
    </source>
</reference>
<organism evidence="2 3">
    <name type="scientific">Takifugu flavidus</name>
    <name type="common">sansaifugu</name>
    <dbReference type="NCBI Taxonomy" id="433684"/>
    <lineage>
        <taxon>Eukaryota</taxon>
        <taxon>Metazoa</taxon>
        <taxon>Chordata</taxon>
        <taxon>Craniata</taxon>
        <taxon>Vertebrata</taxon>
        <taxon>Euteleostomi</taxon>
        <taxon>Actinopterygii</taxon>
        <taxon>Neopterygii</taxon>
        <taxon>Teleostei</taxon>
        <taxon>Neoteleostei</taxon>
        <taxon>Acanthomorphata</taxon>
        <taxon>Eupercaria</taxon>
        <taxon>Tetraodontiformes</taxon>
        <taxon>Tetradontoidea</taxon>
        <taxon>Tetraodontidae</taxon>
        <taxon>Takifugu</taxon>
    </lineage>
</organism>
<accession>A0A5C6P5B9</accession>
<evidence type="ECO:0000313" key="3">
    <source>
        <dbReference type="Proteomes" id="UP000324091"/>
    </source>
</evidence>
<dbReference type="AlphaFoldDB" id="A0A5C6P5B9"/>
<feature type="region of interest" description="Disordered" evidence="1">
    <location>
        <begin position="126"/>
        <end position="148"/>
    </location>
</feature>
<evidence type="ECO:0000313" key="2">
    <source>
        <dbReference type="EMBL" id="TWW74942.1"/>
    </source>
</evidence>